<dbReference type="Ensembl" id="ENSNNAT00000003054.1">
    <property type="protein sequence ID" value="ENSNNAP00000002905.1"/>
    <property type="gene ID" value="ENSNNAG00000001986.1"/>
</dbReference>
<keyword evidence="8" id="KW-1185">Reference proteome</keyword>
<evidence type="ECO:0000313" key="8">
    <source>
        <dbReference type="Proteomes" id="UP000694559"/>
    </source>
</evidence>
<dbReference type="GO" id="GO:0005737">
    <property type="term" value="C:cytoplasm"/>
    <property type="evidence" value="ECO:0007669"/>
    <property type="project" value="UniProtKB-SubCell"/>
</dbReference>
<evidence type="ECO:0000256" key="6">
    <source>
        <dbReference type="SAM" id="MobiDB-lite"/>
    </source>
</evidence>
<comment type="similarity">
    <text evidence="1 4">Belongs to the SH3BP5 family.</text>
</comment>
<dbReference type="GeneTree" id="ENSGT00390000018500"/>
<dbReference type="Proteomes" id="UP000694559">
    <property type="component" value="Unplaced"/>
</dbReference>
<evidence type="ECO:0000313" key="7">
    <source>
        <dbReference type="Ensembl" id="ENSNNAP00000002905.1"/>
    </source>
</evidence>
<gene>
    <name evidence="7" type="primary">SH3BP5L</name>
</gene>
<dbReference type="PANTHER" id="PTHR19423:SF8">
    <property type="entry name" value="SH3 DOMAIN-BINDING PROTEIN 5-LIKE"/>
    <property type="match status" value="1"/>
</dbReference>
<dbReference type="GO" id="GO:0017124">
    <property type="term" value="F:SH3 domain binding"/>
    <property type="evidence" value="ECO:0007669"/>
    <property type="project" value="UniProtKB-UniRule"/>
</dbReference>
<dbReference type="Pfam" id="PF05276">
    <property type="entry name" value="SH3BP5"/>
    <property type="match status" value="1"/>
</dbReference>
<evidence type="ECO:0000256" key="1">
    <source>
        <dbReference type="ARBA" id="ARBA00007796"/>
    </source>
</evidence>
<proteinExistence type="inferred from homology"/>
<protein>
    <recommendedName>
        <fullName evidence="4">SH3 domain-binding protein 5</fullName>
        <shortName evidence="4">SH3BP-5</shortName>
    </recommendedName>
</protein>
<organism evidence="7 8">
    <name type="scientific">Naja naja</name>
    <name type="common">Indian cobra</name>
    <dbReference type="NCBI Taxonomy" id="35670"/>
    <lineage>
        <taxon>Eukaryota</taxon>
        <taxon>Metazoa</taxon>
        <taxon>Chordata</taxon>
        <taxon>Craniata</taxon>
        <taxon>Vertebrata</taxon>
        <taxon>Euteleostomi</taxon>
        <taxon>Lepidosauria</taxon>
        <taxon>Squamata</taxon>
        <taxon>Bifurcata</taxon>
        <taxon>Unidentata</taxon>
        <taxon>Episquamata</taxon>
        <taxon>Toxicofera</taxon>
        <taxon>Serpentes</taxon>
        <taxon>Colubroidea</taxon>
        <taxon>Elapidae</taxon>
        <taxon>Elapinae</taxon>
        <taxon>Naja</taxon>
    </lineage>
</organism>
<dbReference type="GO" id="GO:0035556">
    <property type="term" value="P:intracellular signal transduction"/>
    <property type="evidence" value="ECO:0007669"/>
    <property type="project" value="UniProtKB-UniRule"/>
</dbReference>
<dbReference type="GO" id="GO:0004860">
    <property type="term" value="F:protein kinase inhibitor activity"/>
    <property type="evidence" value="ECO:0007669"/>
    <property type="project" value="TreeGrafter"/>
</dbReference>
<dbReference type="OrthoDB" id="446789at2759"/>
<dbReference type="GO" id="GO:0005085">
    <property type="term" value="F:guanyl-nucleotide exchange factor activity"/>
    <property type="evidence" value="ECO:0007669"/>
    <property type="project" value="UniProtKB-UniRule"/>
</dbReference>
<keyword evidence="3 4" id="KW-0175">Coiled coil</keyword>
<comment type="domain">
    <text evidence="4">The N-terminal half of the protein mediates interaction with RAB11A and functions as guanine nucleotide exchange factor. Four long alpha-helices (interrupted by a central kink) assemble into coiled coils, giving rise to a 'V' shape.</text>
</comment>
<dbReference type="InterPro" id="IPR007940">
    <property type="entry name" value="SH3BP5"/>
</dbReference>
<keyword evidence="4" id="KW-0963">Cytoplasm</keyword>
<feature type="compositionally biased region" description="Basic residues" evidence="6">
    <location>
        <begin position="357"/>
        <end position="366"/>
    </location>
</feature>
<accession>A0A8C6V918</accession>
<dbReference type="AlphaFoldDB" id="A0A8C6V918"/>
<feature type="coiled-coil region" evidence="5">
    <location>
        <begin position="190"/>
        <end position="266"/>
    </location>
</feature>
<evidence type="ECO:0000256" key="5">
    <source>
        <dbReference type="SAM" id="Coils"/>
    </source>
</evidence>
<reference evidence="7" key="1">
    <citation type="submission" date="2025-08" db="UniProtKB">
        <authorList>
            <consortium name="Ensembl"/>
        </authorList>
    </citation>
    <scope>IDENTIFICATION</scope>
</reference>
<keyword evidence="2 4" id="KW-0344">Guanine-nucleotide releasing factor</keyword>
<reference evidence="7" key="2">
    <citation type="submission" date="2025-09" db="UniProtKB">
        <authorList>
            <consortium name="Ensembl"/>
        </authorList>
    </citation>
    <scope>IDENTIFICATION</scope>
</reference>
<sequence length="366" mass="41398">CAGISSPAGGHARSEGSCVLCVKPEIDLCVAILVRLSIYSFSYSVPSLKPRSPIFCPQEELEHLNQANEEINRVELQLDEARTTYRRILSESARKLNTQGSQLGNCIEKARPYYEARRLAREAQQETQKAALRYERAVSMHNAAREMVFVAEQGVMADKNRLDPTWQEMLNHATSKVKQEEACLWPESRHQRVTQLCQQAEAKVQSLQKSLKRVILKSKPYFELKAQFNQILEEHKARVTSLEQQVAQAKMRYSVALRNLEQISEQIHARRLQRLVGRRASPVGAECSPALLYGGMVLPPEPIASADTLSVLSFQTIASDLQKFDSVEHLLGLSDAASLNSDELEEREQRRMAQPHSFKHHRSISL</sequence>
<feature type="coiled-coil region" evidence="5">
    <location>
        <begin position="64"/>
        <end position="91"/>
    </location>
</feature>
<evidence type="ECO:0000256" key="2">
    <source>
        <dbReference type="ARBA" id="ARBA00022658"/>
    </source>
</evidence>
<comment type="function">
    <text evidence="4">Functions as guanine nucleotide exchange factor (GEF) for RAB11A.</text>
</comment>
<dbReference type="OMA" id="ANEEGKY"/>
<evidence type="ECO:0000256" key="3">
    <source>
        <dbReference type="ARBA" id="ARBA00023054"/>
    </source>
</evidence>
<evidence type="ECO:0000256" key="4">
    <source>
        <dbReference type="RuleBase" id="RU369054"/>
    </source>
</evidence>
<feature type="region of interest" description="Disordered" evidence="6">
    <location>
        <begin position="342"/>
        <end position="366"/>
    </location>
</feature>
<dbReference type="PANTHER" id="PTHR19423">
    <property type="entry name" value="SH3 DOMAIN-BINDING PROTEIN 5"/>
    <property type="match status" value="1"/>
</dbReference>
<comment type="subcellular location">
    <subcellularLocation>
        <location evidence="4">Cytoplasm</location>
    </subcellularLocation>
    <text evidence="4">Colocalizes with RAB11A on cytoplasmic vesicle membranes.</text>
</comment>
<comment type="subunit">
    <text evidence="4">Interacts with GDP-bound and nucleotide-free forms of RAB11A.</text>
</comment>
<name>A0A8C6V918_NAJNA</name>